<comment type="caution">
    <text evidence="1">The sequence shown here is derived from an EMBL/GenBank/DDBJ whole genome shotgun (WGS) entry which is preliminary data.</text>
</comment>
<name>A0A9J5ZCY5_SOLCO</name>
<gene>
    <name evidence="1" type="ORF">H5410_020629</name>
</gene>
<protein>
    <recommendedName>
        <fullName evidence="3">DUF4283 domain-containing protein</fullName>
    </recommendedName>
</protein>
<sequence length="241" mass="26353">METPIVLAWISFPSLSTQMFAREALFSLALAVGIPLQSRPSVARVKVEVNLLSSLPDRGHKEEECRLTMEIEGGLIDETKINREKFEGDLRSILDEKKKVLSLKQTGKEVTLPNSTNINSGKNSVDNLDKEKHATTIIQERVIAPGLLLLTATSGHKEDTKVKLLGTLTNKISEQLGATATSSSTLVHIDVEAQNNVDNNSRELIVTSQVATRQLSSRFVKDGELGSPNAVVIIESRQDEA</sequence>
<organism evidence="1 2">
    <name type="scientific">Solanum commersonii</name>
    <name type="common">Commerson's wild potato</name>
    <name type="synonym">Commerson's nightshade</name>
    <dbReference type="NCBI Taxonomy" id="4109"/>
    <lineage>
        <taxon>Eukaryota</taxon>
        <taxon>Viridiplantae</taxon>
        <taxon>Streptophyta</taxon>
        <taxon>Embryophyta</taxon>
        <taxon>Tracheophyta</taxon>
        <taxon>Spermatophyta</taxon>
        <taxon>Magnoliopsida</taxon>
        <taxon>eudicotyledons</taxon>
        <taxon>Gunneridae</taxon>
        <taxon>Pentapetalae</taxon>
        <taxon>asterids</taxon>
        <taxon>lamiids</taxon>
        <taxon>Solanales</taxon>
        <taxon>Solanaceae</taxon>
        <taxon>Solanoideae</taxon>
        <taxon>Solaneae</taxon>
        <taxon>Solanum</taxon>
    </lineage>
</organism>
<dbReference type="OrthoDB" id="1399756at2759"/>
<proteinExistence type="predicted"/>
<evidence type="ECO:0000313" key="1">
    <source>
        <dbReference type="EMBL" id="KAG5609348.1"/>
    </source>
</evidence>
<accession>A0A9J5ZCY5</accession>
<reference evidence="1 2" key="1">
    <citation type="submission" date="2020-09" db="EMBL/GenBank/DDBJ databases">
        <title>De no assembly of potato wild relative species, Solanum commersonii.</title>
        <authorList>
            <person name="Cho K."/>
        </authorList>
    </citation>
    <scope>NUCLEOTIDE SEQUENCE [LARGE SCALE GENOMIC DNA]</scope>
    <source>
        <strain evidence="1">LZ3.2</strain>
        <tissue evidence="1">Leaf</tissue>
    </source>
</reference>
<dbReference type="AlphaFoldDB" id="A0A9J5ZCY5"/>
<dbReference type="EMBL" id="JACXVP010000004">
    <property type="protein sequence ID" value="KAG5609348.1"/>
    <property type="molecule type" value="Genomic_DNA"/>
</dbReference>
<evidence type="ECO:0008006" key="3">
    <source>
        <dbReference type="Google" id="ProtNLM"/>
    </source>
</evidence>
<evidence type="ECO:0000313" key="2">
    <source>
        <dbReference type="Proteomes" id="UP000824120"/>
    </source>
</evidence>
<dbReference type="Proteomes" id="UP000824120">
    <property type="component" value="Chromosome 4"/>
</dbReference>
<keyword evidence="2" id="KW-1185">Reference proteome</keyword>